<feature type="compositionally biased region" description="Polar residues" evidence="1">
    <location>
        <begin position="548"/>
        <end position="560"/>
    </location>
</feature>
<dbReference type="STRING" id="7217.B3LYJ0"/>
<dbReference type="InParanoid" id="B3LYJ0"/>
<gene>
    <name evidence="2" type="primary">Dana\GF16790</name>
    <name evidence="2" type="synonym">dana_GLEANR_18055</name>
    <name evidence="2" type="ORF">GF16790</name>
</gene>
<dbReference type="GeneID" id="6499584"/>
<sequence length="637" mass="70651">MKMVRPSRRKGIEEVYGSKMDSIHPAKSMVVSHVGMTKTAALRAERAAAGVGGAGGGGGAGAGVSGTMSNRQMETRTQRSFVTENDYYITTNLPLTAANLRNTSQITQPSASQMMPGHGHHQPSPYNAISSRRNSMANKASARHSQMSKVPHFSLPENKVNNSVYSLAKPKDSHRMHGHGKGVSQRAAFGLEDNMDFSDKELMAPASNQGNTRRQHSHVHQMQPIIMQHSHAHPPQHQLHQQQMSHISSMKHQPQLQAQHQSQQIHQHHHQHQTHHHPNSHRKHSRGRQPNPTSKVQVSTADDEDEKDDDPEEFFELIRQTVQTAVGNTISDTLGKNFRDLGHKIDRFSGELKQTNDHLDKLQEQVTEKVIYYGEENMRHFKYLCMKSEYDKMFYQHQHMMTGKPTPEMVDTSQMNLAASASVANNLGYKTSQVSKHTTGKSTKIKRDSKTATNVVTKKALMEALKVGPFHSTAKSHPAHQEMAPPSAMADAQKSSSEMSLNVKSSEQGMREILGHIQRFCTQMEMKDHSGQAMNLDDLMVPKKLSNSGIGDTSAKTTGRNIAGCQGDKKAEETELDTPVDSMDETYTEMDEFQFSSEISSCSDEDDCMKYGAGDVTTRAPAKPVRRPVNKGAGDGQ</sequence>
<dbReference type="FunCoup" id="B3LYJ0">
    <property type="interactions" value="34"/>
</dbReference>
<accession>B3LYJ0</accession>
<keyword evidence="3" id="KW-1185">Reference proteome</keyword>
<dbReference type="HOGENOM" id="CLU_459487_0_0_1"/>
<proteinExistence type="predicted"/>
<feature type="region of interest" description="Disordered" evidence="1">
    <location>
        <begin position="109"/>
        <end position="128"/>
    </location>
</feature>
<evidence type="ECO:0000313" key="3">
    <source>
        <dbReference type="Proteomes" id="UP000007801"/>
    </source>
</evidence>
<feature type="compositionally biased region" description="Polar residues" evidence="1">
    <location>
        <begin position="288"/>
        <end position="300"/>
    </location>
</feature>
<protein>
    <submittedName>
        <fullName evidence="2">Uncharacterized protein</fullName>
    </submittedName>
</protein>
<dbReference type="Proteomes" id="UP000007801">
    <property type="component" value="Unassembled WGS sequence"/>
</dbReference>
<organism evidence="2 3">
    <name type="scientific">Drosophila ananassae</name>
    <name type="common">Fruit fly</name>
    <dbReference type="NCBI Taxonomy" id="7217"/>
    <lineage>
        <taxon>Eukaryota</taxon>
        <taxon>Metazoa</taxon>
        <taxon>Ecdysozoa</taxon>
        <taxon>Arthropoda</taxon>
        <taxon>Hexapoda</taxon>
        <taxon>Insecta</taxon>
        <taxon>Pterygota</taxon>
        <taxon>Neoptera</taxon>
        <taxon>Endopterygota</taxon>
        <taxon>Diptera</taxon>
        <taxon>Brachycera</taxon>
        <taxon>Muscomorpha</taxon>
        <taxon>Ephydroidea</taxon>
        <taxon>Drosophilidae</taxon>
        <taxon>Drosophila</taxon>
        <taxon>Sophophora</taxon>
    </lineage>
</organism>
<reference evidence="2 3" key="1">
    <citation type="journal article" date="2007" name="Nature">
        <title>Evolution of genes and genomes on the Drosophila phylogeny.</title>
        <authorList>
            <consortium name="Drosophila 12 Genomes Consortium"/>
            <person name="Clark A.G."/>
            <person name="Eisen M.B."/>
            <person name="Smith D.R."/>
            <person name="Bergman C.M."/>
            <person name="Oliver B."/>
            <person name="Markow T.A."/>
            <person name="Kaufman T.C."/>
            <person name="Kellis M."/>
            <person name="Gelbart W."/>
            <person name="Iyer V.N."/>
            <person name="Pollard D.A."/>
            <person name="Sackton T.B."/>
            <person name="Larracuente A.M."/>
            <person name="Singh N.D."/>
            <person name="Abad J.P."/>
            <person name="Abt D.N."/>
            <person name="Adryan B."/>
            <person name="Aguade M."/>
            <person name="Akashi H."/>
            <person name="Anderson W.W."/>
            <person name="Aquadro C.F."/>
            <person name="Ardell D.H."/>
            <person name="Arguello R."/>
            <person name="Artieri C.G."/>
            <person name="Barbash D.A."/>
            <person name="Barker D."/>
            <person name="Barsanti P."/>
            <person name="Batterham P."/>
            <person name="Batzoglou S."/>
            <person name="Begun D."/>
            <person name="Bhutkar A."/>
            <person name="Blanco E."/>
            <person name="Bosak S.A."/>
            <person name="Bradley R.K."/>
            <person name="Brand A.D."/>
            <person name="Brent M.R."/>
            <person name="Brooks A.N."/>
            <person name="Brown R.H."/>
            <person name="Butlin R.K."/>
            <person name="Caggese C."/>
            <person name="Calvi B.R."/>
            <person name="Bernardo de Carvalho A."/>
            <person name="Caspi A."/>
            <person name="Castrezana S."/>
            <person name="Celniker S.E."/>
            <person name="Chang J.L."/>
            <person name="Chapple C."/>
            <person name="Chatterji S."/>
            <person name="Chinwalla A."/>
            <person name="Civetta A."/>
            <person name="Clifton S.W."/>
            <person name="Comeron J.M."/>
            <person name="Costello J.C."/>
            <person name="Coyne J.A."/>
            <person name="Daub J."/>
            <person name="David R.G."/>
            <person name="Delcher A.L."/>
            <person name="Delehaunty K."/>
            <person name="Do C.B."/>
            <person name="Ebling H."/>
            <person name="Edwards K."/>
            <person name="Eickbush T."/>
            <person name="Evans J.D."/>
            <person name="Filipski A."/>
            <person name="Findeiss S."/>
            <person name="Freyhult E."/>
            <person name="Fulton L."/>
            <person name="Fulton R."/>
            <person name="Garcia A.C."/>
            <person name="Gardiner A."/>
            <person name="Garfield D.A."/>
            <person name="Garvin B.E."/>
            <person name="Gibson G."/>
            <person name="Gilbert D."/>
            <person name="Gnerre S."/>
            <person name="Godfrey J."/>
            <person name="Good R."/>
            <person name="Gotea V."/>
            <person name="Gravely B."/>
            <person name="Greenberg A.J."/>
            <person name="Griffiths-Jones S."/>
            <person name="Gross S."/>
            <person name="Guigo R."/>
            <person name="Gustafson E.A."/>
            <person name="Haerty W."/>
            <person name="Hahn M.W."/>
            <person name="Halligan D.L."/>
            <person name="Halpern A.L."/>
            <person name="Halter G.M."/>
            <person name="Han M.V."/>
            <person name="Heger A."/>
            <person name="Hillier L."/>
            <person name="Hinrichs A.S."/>
            <person name="Holmes I."/>
            <person name="Hoskins R.A."/>
            <person name="Hubisz M.J."/>
            <person name="Hultmark D."/>
            <person name="Huntley M.A."/>
            <person name="Jaffe D.B."/>
            <person name="Jagadeeshan S."/>
            <person name="Jeck W.R."/>
            <person name="Johnson J."/>
            <person name="Jones C.D."/>
            <person name="Jordan W.C."/>
            <person name="Karpen G.H."/>
            <person name="Kataoka E."/>
            <person name="Keightley P.D."/>
            <person name="Kheradpour P."/>
            <person name="Kirkness E.F."/>
            <person name="Koerich L.B."/>
            <person name="Kristiansen K."/>
            <person name="Kudrna D."/>
            <person name="Kulathinal R.J."/>
            <person name="Kumar S."/>
            <person name="Kwok R."/>
            <person name="Lander E."/>
            <person name="Langley C.H."/>
            <person name="Lapoint R."/>
            <person name="Lazzaro B.P."/>
            <person name="Lee S.J."/>
            <person name="Levesque L."/>
            <person name="Li R."/>
            <person name="Lin C.F."/>
            <person name="Lin M.F."/>
            <person name="Lindblad-Toh K."/>
            <person name="Llopart A."/>
            <person name="Long M."/>
            <person name="Low L."/>
            <person name="Lozovsky E."/>
            <person name="Lu J."/>
            <person name="Luo M."/>
            <person name="Machado C.A."/>
            <person name="Makalowski W."/>
            <person name="Marzo M."/>
            <person name="Matsuda M."/>
            <person name="Matzkin L."/>
            <person name="McAllister B."/>
            <person name="McBride C.S."/>
            <person name="McKernan B."/>
            <person name="McKernan K."/>
            <person name="Mendez-Lago M."/>
            <person name="Minx P."/>
            <person name="Mollenhauer M.U."/>
            <person name="Montooth K."/>
            <person name="Mount S.M."/>
            <person name="Mu X."/>
            <person name="Myers E."/>
            <person name="Negre B."/>
            <person name="Newfeld S."/>
            <person name="Nielsen R."/>
            <person name="Noor M.A."/>
            <person name="O'Grady P."/>
            <person name="Pachter L."/>
            <person name="Papaceit M."/>
            <person name="Parisi M.J."/>
            <person name="Parisi M."/>
            <person name="Parts L."/>
            <person name="Pedersen J.S."/>
            <person name="Pesole G."/>
            <person name="Phillippy A.M."/>
            <person name="Ponting C.P."/>
            <person name="Pop M."/>
            <person name="Porcelli D."/>
            <person name="Powell J.R."/>
            <person name="Prohaska S."/>
            <person name="Pruitt K."/>
            <person name="Puig M."/>
            <person name="Quesneville H."/>
            <person name="Ram K.R."/>
            <person name="Rand D."/>
            <person name="Rasmussen M.D."/>
            <person name="Reed L.K."/>
            <person name="Reenan R."/>
            <person name="Reily A."/>
            <person name="Remington K.A."/>
            <person name="Rieger T.T."/>
            <person name="Ritchie M.G."/>
            <person name="Robin C."/>
            <person name="Rogers Y.H."/>
            <person name="Rohde C."/>
            <person name="Rozas J."/>
            <person name="Rubenfield M.J."/>
            <person name="Ruiz A."/>
            <person name="Russo S."/>
            <person name="Salzberg S.L."/>
            <person name="Sanchez-Gracia A."/>
            <person name="Saranga D.J."/>
            <person name="Sato H."/>
            <person name="Schaeffer S.W."/>
            <person name="Schatz M.C."/>
            <person name="Schlenke T."/>
            <person name="Schwartz R."/>
            <person name="Segarra C."/>
            <person name="Singh R.S."/>
            <person name="Sirot L."/>
            <person name="Sirota M."/>
            <person name="Sisneros N.B."/>
            <person name="Smith C.D."/>
            <person name="Smith T.F."/>
            <person name="Spieth J."/>
            <person name="Stage D.E."/>
            <person name="Stark A."/>
            <person name="Stephan W."/>
            <person name="Strausberg R.L."/>
            <person name="Strempel S."/>
            <person name="Sturgill D."/>
            <person name="Sutton G."/>
            <person name="Sutton G.G."/>
            <person name="Tao W."/>
            <person name="Teichmann S."/>
            <person name="Tobari Y.N."/>
            <person name="Tomimura Y."/>
            <person name="Tsolas J.M."/>
            <person name="Valente V.L."/>
            <person name="Venter E."/>
            <person name="Venter J.C."/>
            <person name="Vicario S."/>
            <person name="Vieira F.G."/>
            <person name="Vilella A.J."/>
            <person name="Villasante A."/>
            <person name="Walenz B."/>
            <person name="Wang J."/>
            <person name="Wasserman M."/>
            <person name="Watts T."/>
            <person name="Wilson D."/>
            <person name="Wilson R.K."/>
            <person name="Wing R.A."/>
            <person name="Wolfner M.F."/>
            <person name="Wong A."/>
            <person name="Wong G.K."/>
            <person name="Wu C.I."/>
            <person name="Wu G."/>
            <person name="Yamamoto D."/>
            <person name="Yang H.P."/>
            <person name="Yang S.P."/>
            <person name="Yorke J.A."/>
            <person name="Yoshida K."/>
            <person name="Zdobnov E."/>
            <person name="Zhang P."/>
            <person name="Zhang Y."/>
            <person name="Zimin A.V."/>
            <person name="Baldwin J."/>
            <person name="Abdouelleil A."/>
            <person name="Abdulkadir J."/>
            <person name="Abebe A."/>
            <person name="Abera B."/>
            <person name="Abreu J."/>
            <person name="Acer S.C."/>
            <person name="Aftuck L."/>
            <person name="Alexander A."/>
            <person name="An P."/>
            <person name="Anderson E."/>
            <person name="Anderson S."/>
            <person name="Arachi H."/>
            <person name="Azer M."/>
            <person name="Bachantsang P."/>
            <person name="Barry A."/>
            <person name="Bayul T."/>
            <person name="Berlin A."/>
            <person name="Bessette D."/>
            <person name="Bloom T."/>
            <person name="Blye J."/>
            <person name="Boguslavskiy L."/>
            <person name="Bonnet C."/>
            <person name="Boukhgalter B."/>
            <person name="Bourzgui I."/>
            <person name="Brown A."/>
            <person name="Cahill P."/>
            <person name="Channer S."/>
            <person name="Cheshatsang Y."/>
            <person name="Chuda L."/>
            <person name="Citroen M."/>
            <person name="Collymore A."/>
            <person name="Cooke P."/>
            <person name="Costello M."/>
            <person name="D'Aco K."/>
            <person name="Daza R."/>
            <person name="De Haan G."/>
            <person name="DeGray S."/>
            <person name="DeMaso C."/>
            <person name="Dhargay N."/>
            <person name="Dooley K."/>
            <person name="Dooley E."/>
            <person name="Doricent M."/>
            <person name="Dorje P."/>
            <person name="Dorjee K."/>
            <person name="Dupes A."/>
            <person name="Elong R."/>
            <person name="Falk J."/>
            <person name="Farina A."/>
            <person name="Faro S."/>
            <person name="Ferguson D."/>
            <person name="Fisher S."/>
            <person name="Foley C.D."/>
            <person name="Franke A."/>
            <person name="Friedrich D."/>
            <person name="Gadbois L."/>
            <person name="Gearin G."/>
            <person name="Gearin C.R."/>
            <person name="Giannoukos G."/>
            <person name="Goode T."/>
            <person name="Graham J."/>
            <person name="Grandbois E."/>
            <person name="Grewal S."/>
            <person name="Gyaltsen K."/>
            <person name="Hafez N."/>
            <person name="Hagos B."/>
            <person name="Hall J."/>
            <person name="Henson C."/>
            <person name="Hollinger A."/>
            <person name="Honan T."/>
            <person name="Huard M.D."/>
            <person name="Hughes L."/>
            <person name="Hurhula B."/>
            <person name="Husby M.E."/>
            <person name="Kamat A."/>
            <person name="Kanga B."/>
            <person name="Kashin S."/>
            <person name="Khazanovich D."/>
            <person name="Kisner P."/>
            <person name="Lance K."/>
            <person name="Lara M."/>
            <person name="Lee W."/>
            <person name="Lennon N."/>
            <person name="Letendre F."/>
            <person name="LeVine R."/>
            <person name="Lipovsky A."/>
            <person name="Liu X."/>
            <person name="Liu J."/>
            <person name="Liu S."/>
            <person name="Lokyitsang T."/>
            <person name="Lokyitsang Y."/>
            <person name="Lubonja R."/>
            <person name="Lui A."/>
            <person name="MacDonald P."/>
            <person name="Magnisalis V."/>
            <person name="Maru K."/>
            <person name="Matthews C."/>
            <person name="McCusker W."/>
            <person name="McDonough S."/>
            <person name="Mehta T."/>
            <person name="Meldrim J."/>
            <person name="Meneus L."/>
            <person name="Mihai O."/>
            <person name="Mihalev A."/>
            <person name="Mihova T."/>
            <person name="Mittelman R."/>
            <person name="Mlenga V."/>
            <person name="Montmayeur A."/>
            <person name="Mulrain L."/>
            <person name="Navidi A."/>
            <person name="Naylor J."/>
            <person name="Negash T."/>
            <person name="Nguyen T."/>
            <person name="Nguyen N."/>
            <person name="Nicol R."/>
            <person name="Norbu C."/>
            <person name="Norbu N."/>
            <person name="Novod N."/>
            <person name="O'Neill B."/>
            <person name="Osman S."/>
            <person name="Markiewicz E."/>
            <person name="Oyono O.L."/>
            <person name="Patti C."/>
            <person name="Phunkhang P."/>
            <person name="Pierre F."/>
            <person name="Priest M."/>
            <person name="Raghuraman S."/>
            <person name="Rege F."/>
            <person name="Reyes R."/>
            <person name="Rise C."/>
            <person name="Rogov P."/>
            <person name="Ross K."/>
            <person name="Ryan E."/>
            <person name="Settipalli S."/>
            <person name="Shea T."/>
            <person name="Sherpa N."/>
            <person name="Shi L."/>
            <person name="Shih D."/>
            <person name="Sparrow T."/>
            <person name="Spaulding J."/>
            <person name="Stalker J."/>
            <person name="Stange-Thomann N."/>
            <person name="Stavropoulos S."/>
            <person name="Stone C."/>
            <person name="Strader C."/>
            <person name="Tesfaye S."/>
            <person name="Thomson T."/>
            <person name="Thoulutsang Y."/>
            <person name="Thoulutsang D."/>
            <person name="Topham K."/>
            <person name="Topping I."/>
            <person name="Tsamla T."/>
            <person name="Vassiliev H."/>
            <person name="Vo A."/>
            <person name="Wangchuk T."/>
            <person name="Wangdi T."/>
            <person name="Weiand M."/>
            <person name="Wilkinson J."/>
            <person name="Wilson A."/>
            <person name="Yadav S."/>
            <person name="Young G."/>
            <person name="Yu Q."/>
            <person name="Zembek L."/>
            <person name="Zhong D."/>
            <person name="Zimmer A."/>
            <person name="Zwirko Z."/>
            <person name="Jaffe D.B."/>
            <person name="Alvarez P."/>
            <person name="Brockman W."/>
            <person name="Butler J."/>
            <person name="Chin C."/>
            <person name="Gnerre S."/>
            <person name="Grabherr M."/>
            <person name="Kleber M."/>
            <person name="Mauceli E."/>
            <person name="MacCallum I."/>
        </authorList>
    </citation>
    <scope>NUCLEOTIDE SEQUENCE [LARGE SCALE GENOMIC DNA]</scope>
    <source>
        <strain evidence="3">Tucson 14024-0371.13</strain>
    </source>
</reference>
<dbReference type="OrthoDB" id="8069054at2759"/>
<evidence type="ECO:0000256" key="1">
    <source>
        <dbReference type="SAM" id="MobiDB-lite"/>
    </source>
</evidence>
<dbReference type="KEGG" id="dan:6499584"/>
<feature type="compositionally biased region" description="Low complexity" evidence="1">
    <location>
        <begin position="229"/>
        <end position="265"/>
    </location>
</feature>
<feature type="compositionally biased region" description="Acidic residues" evidence="1">
    <location>
        <begin position="301"/>
        <end position="310"/>
    </location>
</feature>
<feature type="compositionally biased region" description="Basic residues" evidence="1">
    <location>
        <begin position="266"/>
        <end position="287"/>
    </location>
</feature>
<feature type="region of interest" description="Disordered" evidence="1">
    <location>
        <begin position="548"/>
        <end position="577"/>
    </location>
</feature>
<feature type="compositionally biased region" description="Gly residues" evidence="1">
    <location>
        <begin position="51"/>
        <end position="64"/>
    </location>
</feature>
<name>B3LYJ0_DROAN</name>
<dbReference type="eggNOG" id="ENOG502T7WD">
    <property type="taxonomic scope" value="Eukaryota"/>
</dbReference>
<evidence type="ECO:0000313" key="2">
    <source>
        <dbReference type="EMBL" id="EDV42905.2"/>
    </source>
</evidence>
<dbReference type="AlphaFoldDB" id="B3LYJ0"/>
<feature type="region of interest" description="Disordered" evidence="1">
    <location>
        <begin position="614"/>
        <end position="637"/>
    </location>
</feature>
<dbReference type="EMBL" id="CH902617">
    <property type="protein sequence ID" value="EDV42905.2"/>
    <property type="molecule type" value="Genomic_DNA"/>
</dbReference>
<feature type="region of interest" description="Disordered" evidence="1">
    <location>
        <begin position="51"/>
        <end position="71"/>
    </location>
</feature>
<feature type="region of interest" description="Disordered" evidence="1">
    <location>
        <begin position="229"/>
        <end position="310"/>
    </location>
</feature>